<name>A0AAD1D3N2_SPHMI</name>
<feature type="compositionally biased region" description="Low complexity" evidence="1">
    <location>
        <begin position="13"/>
        <end position="30"/>
    </location>
</feature>
<reference evidence="2 3" key="1">
    <citation type="submission" date="2018-06" db="EMBL/GenBank/DDBJ databases">
        <title>Complete Genome Sequence of the Microcystin-Degrading Bacterium Sphingosinicella microcystinivorans Strain B-9.</title>
        <authorList>
            <person name="Jin H."/>
            <person name="Nishizawa T."/>
            <person name="Guo Y."/>
            <person name="Nishizawa A."/>
            <person name="Park H."/>
            <person name="Kato H."/>
            <person name="Tsuji K."/>
            <person name="Harada K."/>
        </authorList>
    </citation>
    <scope>NUCLEOTIDE SEQUENCE [LARGE SCALE GENOMIC DNA]</scope>
    <source>
        <strain evidence="2 3">B9</strain>
    </source>
</reference>
<organism evidence="2 3">
    <name type="scientific">Sphingosinicella microcystinivorans</name>
    <dbReference type="NCBI Taxonomy" id="335406"/>
    <lineage>
        <taxon>Bacteria</taxon>
        <taxon>Pseudomonadati</taxon>
        <taxon>Pseudomonadota</taxon>
        <taxon>Alphaproteobacteria</taxon>
        <taxon>Sphingomonadales</taxon>
        <taxon>Sphingosinicellaceae</taxon>
        <taxon>Sphingosinicella</taxon>
    </lineage>
</organism>
<sequence>MVARPGVTKSVRAPARAAAVAASQPACPAPMTSTSNRSMMGDGLAESAFHVDVVFHVKHCGLSSSPNVSRETSFANAEAAKHNIQYVLDAYPARQTTEGTHRQPQ</sequence>
<dbReference type="AlphaFoldDB" id="A0AAD1D3N2"/>
<evidence type="ECO:0000313" key="2">
    <source>
        <dbReference type="EMBL" id="BBE33141.1"/>
    </source>
</evidence>
<evidence type="ECO:0000256" key="1">
    <source>
        <dbReference type="SAM" id="MobiDB-lite"/>
    </source>
</evidence>
<dbReference type="EMBL" id="AP018711">
    <property type="protein sequence ID" value="BBE33141.1"/>
    <property type="molecule type" value="Genomic_DNA"/>
</dbReference>
<evidence type="ECO:0000313" key="3">
    <source>
        <dbReference type="Proteomes" id="UP000275727"/>
    </source>
</evidence>
<feature type="region of interest" description="Disordered" evidence="1">
    <location>
        <begin position="1"/>
        <end position="39"/>
    </location>
</feature>
<proteinExistence type="predicted"/>
<protein>
    <submittedName>
        <fullName evidence="2">Uncharacterized protein</fullName>
    </submittedName>
</protein>
<dbReference type="KEGG" id="smic:SmB9_07990"/>
<accession>A0AAD1D3N2</accession>
<dbReference type="Proteomes" id="UP000275727">
    <property type="component" value="Chromosome"/>
</dbReference>
<gene>
    <name evidence="2" type="ORF">SmB9_07990</name>
</gene>